<dbReference type="SUPFAM" id="SSF51197">
    <property type="entry name" value="Clavaminate synthase-like"/>
    <property type="match status" value="1"/>
</dbReference>
<feature type="coiled-coil region" evidence="1">
    <location>
        <begin position="251"/>
        <end position="282"/>
    </location>
</feature>
<gene>
    <name evidence="4" type="ORF">TrVE_jg6334</name>
</gene>
<dbReference type="InterPro" id="IPR041667">
    <property type="entry name" value="Cupin_8"/>
</dbReference>
<feature type="domain" description="JmjC" evidence="3">
    <location>
        <begin position="138"/>
        <end position="395"/>
    </location>
</feature>
<dbReference type="Pfam" id="PF13621">
    <property type="entry name" value="Cupin_8"/>
    <property type="match status" value="1"/>
</dbReference>
<dbReference type="PANTHER" id="PTHR12461:SF100">
    <property type="entry name" value="JMJC DOMAIN-CONTAINING PROTEIN 4"/>
    <property type="match status" value="1"/>
</dbReference>
<feature type="region of interest" description="Disordered" evidence="2">
    <location>
        <begin position="290"/>
        <end position="329"/>
    </location>
</feature>
<feature type="compositionally biased region" description="Basic and acidic residues" evidence="2">
    <location>
        <begin position="309"/>
        <end position="322"/>
    </location>
</feature>
<evidence type="ECO:0000259" key="3">
    <source>
        <dbReference type="PROSITE" id="PS51184"/>
    </source>
</evidence>
<dbReference type="PROSITE" id="PS51184">
    <property type="entry name" value="JMJC"/>
    <property type="match status" value="1"/>
</dbReference>
<keyword evidence="5" id="KW-1185">Reference proteome</keyword>
<sequence length="411" mass="45739">MSSYTGSIEAPLTYEKSSVPSPKNFNISHVAARRPAVLRACLAELELGFLEKITPLLCNKLAGENTVEISISAPSKKPGNPNSNSFRPSDSVLKTMKFEEFHNLLMAGNSSSESTAYYLTTQQIPLSATGRPALSSAPCTQLLSHFKMNPYVAPPLLGDLIPVNYNLWLGTAQKTKTNSGLHHDYHDNLYVLLEGYKKFVIFPPTASYCDGVDTIRRVHANGRIVHKEQEEEDEWLGAIDELGVRDGVRRLNELDKAKEGIEKRIEEGDEEAEEELDDILDEILMLESGGGNEEYFSGDEDDGEETEERAEKRAKVEEKPRMDPPNFSTKPIPEGAFEIELQAGDCLFLPAGWYHQVQSGAAEGKSNKGYHAAFNFWFHPPSSDGTFGNSYGTNGFWKEEMEARIKENEHA</sequence>
<dbReference type="PANTHER" id="PTHR12461">
    <property type="entry name" value="HYPOXIA-INDUCIBLE FACTOR 1 ALPHA INHIBITOR-RELATED"/>
    <property type="match status" value="1"/>
</dbReference>
<dbReference type="Proteomes" id="UP001165160">
    <property type="component" value="Unassembled WGS sequence"/>
</dbReference>
<evidence type="ECO:0000313" key="5">
    <source>
        <dbReference type="Proteomes" id="UP001165160"/>
    </source>
</evidence>
<evidence type="ECO:0000256" key="2">
    <source>
        <dbReference type="SAM" id="MobiDB-lite"/>
    </source>
</evidence>
<dbReference type="InterPro" id="IPR003347">
    <property type="entry name" value="JmjC_dom"/>
</dbReference>
<proteinExistence type="predicted"/>
<reference evidence="5" key="1">
    <citation type="journal article" date="2023" name="Commun. Biol.">
        <title>Genome analysis of Parmales, the sister group of diatoms, reveals the evolutionary specialization of diatoms from phago-mixotrophs to photoautotrophs.</title>
        <authorList>
            <person name="Ban H."/>
            <person name="Sato S."/>
            <person name="Yoshikawa S."/>
            <person name="Yamada K."/>
            <person name="Nakamura Y."/>
            <person name="Ichinomiya M."/>
            <person name="Sato N."/>
            <person name="Blanc-Mathieu R."/>
            <person name="Endo H."/>
            <person name="Kuwata A."/>
            <person name="Ogata H."/>
        </authorList>
    </citation>
    <scope>NUCLEOTIDE SEQUENCE [LARGE SCALE GENOMIC DNA]</scope>
    <source>
        <strain evidence="5">NIES 3699</strain>
    </source>
</reference>
<name>A0A9W7F0C7_9STRA</name>
<dbReference type="Gene3D" id="2.60.120.10">
    <property type="entry name" value="Jelly Rolls"/>
    <property type="match status" value="2"/>
</dbReference>
<dbReference type="EMBL" id="BRXX01000197">
    <property type="protein sequence ID" value="GMH97265.1"/>
    <property type="molecule type" value="Genomic_DNA"/>
</dbReference>
<keyword evidence="1" id="KW-0175">Coiled coil</keyword>
<dbReference type="InterPro" id="IPR014710">
    <property type="entry name" value="RmlC-like_jellyroll"/>
</dbReference>
<feature type="compositionally biased region" description="Acidic residues" evidence="2">
    <location>
        <begin position="296"/>
        <end position="308"/>
    </location>
</feature>
<accession>A0A9W7F0C7</accession>
<evidence type="ECO:0000313" key="4">
    <source>
        <dbReference type="EMBL" id="GMH97265.1"/>
    </source>
</evidence>
<dbReference type="AlphaFoldDB" id="A0A9W7F0C7"/>
<evidence type="ECO:0000256" key="1">
    <source>
        <dbReference type="SAM" id="Coils"/>
    </source>
</evidence>
<organism evidence="4 5">
    <name type="scientific">Triparma verrucosa</name>
    <dbReference type="NCBI Taxonomy" id="1606542"/>
    <lineage>
        <taxon>Eukaryota</taxon>
        <taxon>Sar</taxon>
        <taxon>Stramenopiles</taxon>
        <taxon>Ochrophyta</taxon>
        <taxon>Bolidophyceae</taxon>
        <taxon>Parmales</taxon>
        <taxon>Triparmaceae</taxon>
        <taxon>Triparma</taxon>
    </lineage>
</organism>
<protein>
    <recommendedName>
        <fullName evidence="3">JmjC domain-containing protein</fullName>
    </recommendedName>
</protein>
<comment type="caution">
    <text evidence="4">The sequence shown here is derived from an EMBL/GenBank/DDBJ whole genome shotgun (WGS) entry which is preliminary data.</text>
</comment>